<dbReference type="Gene3D" id="3.20.20.30">
    <property type="entry name" value="Luciferase-like domain"/>
    <property type="match status" value="1"/>
</dbReference>
<evidence type="ECO:0000313" key="3">
    <source>
        <dbReference type="EMBL" id="MBL1377821.1"/>
    </source>
</evidence>
<name>A0ABS1QTM0_9GAMM</name>
<sequence length="334" mass="35846">MSLLSKVKLSILDLVHIRSGFDAADAIANSVALARHVEGLGFERFWLAEHHNLDGIASSATAVLVGHIAGQTSRIRVGSGGIMLPNHPPLVVAEQFGTLATMYPGRIDLGLGRAPGTDPDTMRALRRRPEDGEDFPEQVQQLRQLLGPARHGQKLMAIPGAGTNVPIWLLGSSLFSAQLAAQLGLPYAFASHFAPRMLHEAVAIYKDRFRPSDVLAEPYLMLGVPAIVADSDREAGFLASTAQQKVLSLLRGEGRQLQPPVTDMDQRWLPHEQRGVEGFLGAAVIGSPDRVAQKLEVLLAQTGANELMVVSDIYDQGARHHSLSLLAGLVGLVG</sequence>
<evidence type="ECO:0000259" key="2">
    <source>
        <dbReference type="Pfam" id="PF00296"/>
    </source>
</evidence>
<proteinExistence type="predicted"/>
<comment type="similarity">
    <text evidence="1">To bacterial alkanal monooxygenase alpha and beta chains.</text>
</comment>
<dbReference type="SUPFAM" id="SSF51679">
    <property type="entry name" value="Bacterial luciferase-like"/>
    <property type="match status" value="1"/>
</dbReference>
<dbReference type="CDD" id="cd00347">
    <property type="entry name" value="Flavin_utilizing_monoxygenases"/>
    <property type="match status" value="1"/>
</dbReference>
<dbReference type="PANTHER" id="PTHR30137">
    <property type="entry name" value="LUCIFERASE-LIKE MONOOXYGENASE"/>
    <property type="match status" value="1"/>
</dbReference>
<dbReference type="Pfam" id="PF00296">
    <property type="entry name" value="Bac_luciferase"/>
    <property type="match status" value="1"/>
</dbReference>
<dbReference type="InterPro" id="IPR011251">
    <property type="entry name" value="Luciferase-like_dom"/>
</dbReference>
<comment type="caution">
    <text evidence="3">The sequence shown here is derived from an EMBL/GenBank/DDBJ whole genome shotgun (WGS) entry which is preliminary data.</text>
</comment>
<reference evidence="4" key="1">
    <citation type="submission" date="2021-01" db="EMBL/GenBank/DDBJ databases">
        <title>Genome public.</title>
        <authorList>
            <person name="Liu C."/>
            <person name="Sun Q."/>
        </authorList>
    </citation>
    <scope>NUCLEOTIDE SEQUENCE [LARGE SCALE GENOMIC DNA]</scope>
    <source>
        <strain evidence="4">CGMCC 1.18722</strain>
    </source>
</reference>
<dbReference type="NCBIfam" id="TIGR03558">
    <property type="entry name" value="oxido_grp_1"/>
    <property type="match status" value="1"/>
</dbReference>
<protein>
    <submittedName>
        <fullName evidence="3">LLM class flavin-dependent oxidoreductase</fullName>
    </submittedName>
</protein>
<dbReference type="RefSeq" id="WP_202085112.1">
    <property type="nucleotide sequence ID" value="NZ_JAERTZ010000023.1"/>
</dbReference>
<feature type="domain" description="Luciferase-like" evidence="2">
    <location>
        <begin position="9"/>
        <end position="305"/>
    </location>
</feature>
<dbReference type="InterPro" id="IPR019949">
    <property type="entry name" value="CmoO-like"/>
</dbReference>
<dbReference type="EMBL" id="JAERTZ010000023">
    <property type="protein sequence ID" value="MBL1377821.1"/>
    <property type="molecule type" value="Genomic_DNA"/>
</dbReference>
<organism evidence="3 4">
    <name type="scientific">Zobellella iuensis</name>
    <dbReference type="NCBI Taxonomy" id="2803811"/>
    <lineage>
        <taxon>Bacteria</taxon>
        <taxon>Pseudomonadati</taxon>
        <taxon>Pseudomonadota</taxon>
        <taxon>Gammaproteobacteria</taxon>
        <taxon>Aeromonadales</taxon>
        <taxon>Aeromonadaceae</taxon>
        <taxon>Zobellella</taxon>
    </lineage>
</organism>
<evidence type="ECO:0000313" key="4">
    <source>
        <dbReference type="Proteomes" id="UP000638570"/>
    </source>
</evidence>
<dbReference type="InterPro" id="IPR036661">
    <property type="entry name" value="Luciferase-like_sf"/>
</dbReference>
<evidence type="ECO:0000256" key="1">
    <source>
        <dbReference type="ARBA" id="ARBA00007789"/>
    </source>
</evidence>
<accession>A0ABS1QTM0</accession>
<gene>
    <name evidence="3" type="ORF">JKV55_10815</name>
</gene>
<dbReference type="Proteomes" id="UP000638570">
    <property type="component" value="Unassembled WGS sequence"/>
</dbReference>
<keyword evidence="4" id="KW-1185">Reference proteome</keyword>
<dbReference type="PANTHER" id="PTHR30137:SF6">
    <property type="entry name" value="LUCIFERASE-LIKE MONOOXYGENASE"/>
    <property type="match status" value="1"/>
</dbReference>
<dbReference type="InterPro" id="IPR050766">
    <property type="entry name" value="Bact_Lucif_Oxidored"/>
</dbReference>